<gene>
    <name evidence="1" type="ORF">MILVUS5_LOCUS19740</name>
</gene>
<reference evidence="1" key="1">
    <citation type="submission" date="2023-10" db="EMBL/GenBank/DDBJ databases">
        <authorList>
            <person name="Rodriguez Cubillos JULIANA M."/>
            <person name="De Vega J."/>
        </authorList>
    </citation>
    <scope>NUCLEOTIDE SEQUENCE</scope>
</reference>
<accession>A0ACB0K7F8</accession>
<evidence type="ECO:0000313" key="1">
    <source>
        <dbReference type="EMBL" id="CAJ2652228.1"/>
    </source>
</evidence>
<dbReference type="EMBL" id="CASHSV030000206">
    <property type="protein sequence ID" value="CAJ2652228.1"/>
    <property type="molecule type" value="Genomic_DNA"/>
</dbReference>
<evidence type="ECO:0000313" key="2">
    <source>
        <dbReference type="Proteomes" id="UP001177021"/>
    </source>
</evidence>
<protein>
    <submittedName>
        <fullName evidence="1">Uncharacterized protein</fullName>
    </submittedName>
</protein>
<sequence length="224" mass="25291">MIRDQNVNVQKVSYSLVDPDDPYGSCKADFIQGCEEDELSKNINDLYEFETLINIDWPLTDSVLQKPFTEEQCKKACMEDCLCSVAIFREGNSCWKKKLPLSNGRFDVTLGSKAFLKVRKDNTSLVPTIPIIVNKNNNRQTLVLVGSVLLSGSAILNVAFIVAICVCISFIFQYKKKLRSASKSGTFVEIESNLRCFTYEELEEATNGFDKIIDNQIIRLTQNC</sequence>
<organism evidence="1 2">
    <name type="scientific">Trifolium pratense</name>
    <name type="common">Red clover</name>
    <dbReference type="NCBI Taxonomy" id="57577"/>
    <lineage>
        <taxon>Eukaryota</taxon>
        <taxon>Viridiplantae</taxon>
        <taxon>Streptophyta</taxon>
        <taxon>Embryophyta</taxon>
        <taxon>Tracheophyta</taxon>
        <taxon>Spermatophyta</taxon>
        <taxon>Magnoliopsida</taxon>
        <taxon>eudicotyledons</taxon>
        <taxon>Gunneridae</taxon>
        <taxon>Pentapetalae</taxon>
        <taxon>rosids</taxon>
        <taxon>fabids</taxon>
        <taxon>Fabales</taxon>
        <taxon>Fabaceae</taxon>
        <taxon>Papilionoideae</taxon>
        <taxon>50 kb inversion clade</taxon>
        <taxon>NPAAA clade</taxon>
        <taxon>Hologalegina</taxon>
        <taxon>IRL clade</taxon>
        <taxon>Trifolieae</taxon>
        <taxon>Trifolium</taxon>
    </lineage>
</organism>
<dbReference type="Proteomes" id="UP001177021">
    <property type="component" value="Unassembled WGS sequence"/>
</dbReference>
<comment type="caution">
    <text evidence="1">The sequence shown here is derived from an EMBL/GenBank/DDBJ whole genome shotgun (WGS) entry which is preliminary data.</text>
</comment>
<proteinExistence type="predicted"/>
<keyword evidence="2" id="KW-1185">Reference proteome</keyword>
<name>A0ACB0K7F8_TRIPR</name>